<dbReference type="PANTHER" id="PTHR10192">
    <property type="entry name" value="MOLYBDOPTERIN BIOSYNTHESIS PROTEIN"/>
    <property type="match status" value="1"/>
</dbReference>
<dbReference type="GO" id="GO:0006777">
    <property type="term" value="P:Mo-molybdopterin cofactor biosynthetic process"/>
    <property type="evidence" value="ECO:0007669"/>
    <property type="project" value="UniProtKB-UniRule"/>
</dbReference>
<evidence type="ECO:0000313" key="13">
    <source>
        <dbReference type="EMBL" id="ACX95442.1"/>
    </source>
</evidence>
<reference evidence="13 14" key="1">
    <citation type="submission" date="2009-10" db="EMBL/GenBank/DDBJ databases">
        <title>Complete sequence of Halothiobacillus neapolitanus c2.</title>
        <authorList>
            <consortium name="US DOE Joint Genome Institute"/>
            <person name="Lucas S."/>
            <person name="Copeland A."/>
            <person name="Lapidus A."/>
            <person name="Glavina del Rio T."/>
            <person name="Tice H."/>
            <person name="Bruce D."/>
            <person name="Goodwin L."/>
            <person name="Pitluck S."/>
            <person name="Davenport K."/>
            <person name="Brettin T."/>
            <person name="Detter J.C."/>
            <person name="Han C."/>
            <person name="Tapia R."/>
            <person name="Larimer F."/>
            <person name="Land M."/>
            <person name="Hauser L."/>
            <person name="Kyrpides N."/>
            <person name="Mikhailova N."/>
            <person name="Kerfeld C."/>
            <person name="Cannon G."/>
            <person name="Heinhort S."/>
        </authorList>
    </citation>
    <scope>NUCLEOTIDE SEQUENCE [LARGE SCALE GENOMIC DNA]</scope>
    <source>
        <strain evidence="14">ATCC 23641 / c2</strain>
    </source>
</reference>
<dbReference type="Pfam" id="PF00994">
    <property type="entry name" value="MoCF_biosynth"/>
    <property type="match status" value="1"/>
</dbReference>
<dbReference type="Gene3D" id="2.170.190.11">
    <property type="entry name" value="Molybdopterin biosynthesis moea protein, domain 3"/>
    <property type="match status" value="1"/>
</dbReference>
<dbReference type="PANTHER" id="PTHR10192:SF5">
    <property type="entry name" value="GEPHYRIN"/>
    <property type="match status" value="1"/>
</dbReference>
<dbReference type="InterPro" id="IPR005111">
    <property type="entry name" value="MoeA_C_domain_IV"/>
</dbReference>
<dbReference type="AlphaFoldDB" id="D0KYB9"/>
<dbReference type="eggNOG" id="COG0303">
    <property type="taxonomic scope" value="Bacteria"/>
</dbReference>
<dbReference type="Gene3D" id="3.90.105.10">
    <property type="entry name" value="Molybdopterin biosynthesis moea protein, domain 2"/>
    <property type="match status" value="1"/>
</dbReference>
<dbReference type="InterPro" id="IPR038987">
    <property type="entry name" value="MoeA-like"/>
</dbReference>
<dbReference type="InterPro" id="IPR008284">
    <property type="entry name" value="MoCF_biosynth_CS"/>
</dbReference>
<dbReference type="InterPro" id="IPR005110">
    <property type="entry name" value="MoeA_linker/N"/>
</dbReference>
<dbReference type="Pfam" id="PF03453">
    <property type="entry name" value="MoeA_N"/>
    <property type="match status" value="1"/>
</dbReference>
<dbReference type="SUPFAM" id="SSF63867">
    <property type="entry name" value="MoeA C-terminal domain-like"/>
    <property type="match status" value="1"/>
</dbReference>
<dbReference type="SMART" id="SM00852">
    <property type="entry name" value="MoCF_biosynth"/>
    <property type="match status" value="1"/>
</dbReference>
<evidence type="ECO:0000256" key="4">
    <source>
        <dbReference type="ARBA" id="ARBA00010763"/>
    </source>
</evidence>
<keyword evidence="14" id="KW-1185">Reference proteome</keyword>
<accession>D0KYB9</accession>
<dbReference type="SUPFAM" id="SSF53218">
    <property type="entry name" value="Molybdenum cofactor biosynthesis proteins"/>
    <property type="match status" value="1"/>
</dbReference>
<dbReference type="FunFam" id="3.40.980.10:FF:000004">
    <property type="entry name" value="Molybdopterin molybdenumtransferase"/>
    <property type="match status" value="1"/>
</dbReference>
<evidence type="ECO:0000313" key="14">
    <source>
        <dbReference type="Proteomes" id="UP000009102"/>
    </source>
</evidence>
<proteinExistence type="inferred from homology"/>
<dbReference type="InterPro" id="IPR036425">
    <property type="entry name" value="MoaB/Mog-like_dom_sf"/>
</dbReference>
<dbReference type="InterPro" id="IPR001453">
    <property type="entry name" value="MoaB/Mog_dom"/>
</dbReference>
<dbReference type="STRING" id="555778.Hneap_0589"/>
<keyword evidence="9 11" id="KW-0501">Molybdenum cofactor biosynthesis</keyword>
<dbReference type="InterPro" id="IPR036688">
    <property type="entry name" value="MoeA_C_domain_IV_sf"/>
</dbReference>
<keyword evidence="8 11" id="KW-0460">Magnesium</keyword>
<keyword evidence="7 11" id="KW-0479">Metal-binding</keyword>
<dbReference type="NCBIfam" id="TIGR00177">
    <property type="entry name" value="molyb_syn"/>
    <property type="match status" value="1"/>
</dbReference>
<comment type="pathway">
    <text evidence="3 11">Cofactor biosynthesis; molybdopterin biosynthesis.</text>
</comment>
<protein>
    <recommendedName>
        <fullName evidence="11">Molybdopterin molybdenumtransferase</fullName>
        <ecNumber evidence="11">2.10.1.1</ecNumber>
    </recommendedName>
</protein>
<sequence>MQAIDRTQRQLIEQLAPITESELIPLETALGRFLAEDVYAEQDVPASDISLFDGYALSAPSACGSSRQVAGVTYAGDAPAVLPEGDFVWRIFTGAPLPDGANAVIAQESVTSSDGRAVILHESMSVGAGVRPKGADSRRGQRVLCAGTRLDAAELGLLASIGCAQILVVRKPRVAIFTTGNELVAPGEPLEPGKIYNSNHIILVSALTRLGVEIVDLGVLPDEASAIRTALLAAAKHVDLVLTSGGVSVGDADLVRQVVSEIGTIESWRVFLKPGKPLAFGRIGSVPFIGLPGNPVSTFVTFFLFVRPALRALAGGDPQIDRPPLNLPLAQDWVAGDRPEFIRVRRERAASGETRLQPFGDQNSGLLSSIAWADGVALIPADRTLMCGDMVDYFPFEGWYL</sequence>
<comment type="cofactor">
    <cofactor evidence="1 11">
        <name>Mg(2+)</name>
        <dbReference type="ChEBI" id="CHEBI:18420"/>
    </cofactor>
</comment>
<evidence type="ECO:0000259" key="12">
    <source>
        <dbReference type="SMART" id="SM00852"/>
    </source>
</evidence>
<name>D0KYB9_HALNC</name>
<dbReference type="Pfam" id="PF03454">
    <property type="entry name" value="MoeA_C"/>
    <property type="match status" value="1"/>
</dbReference>
<dbReference type="CDD" id="cd00887">
    <property type="entry name" value="MoeA"/>
    <property type="match status" value="1"/>
</dbReference>
<dbReference type="GO" id="GO:0005829">
    <property type="term" value="C:cytosol"/>
    <property type="evidence" value="ECO:0007669"/>
    <property type="project" value="TreeGrafter"/>
</dbReference>
<keyword evidence="5 11" id="KW-0500">Molybdenum</keyword>
<dbReference type="GO" id="GO:0061599">
    <property type="term" value="F:molybdopterin molybdotransferase activity"/>
    <property type="evidence" value="ECO:0007669"/>
    <property type="project" value="UniProtKB-UniRule"/>
</dbReference>
<evidence type="ECO:0000256" key="5">
    <source>
        <dbReference type="ARBA" id="ARBA00022505"/>
    </source>
</evidence>
<evidence type="ECO:0000256" key="10">
    <source>
        <dbReference type="ARBA" id="ARBA00047317"/>
    </source>
</evidence>
<dbReference type="UniPathway" id="UPA00344"/>
<evidence type="ECO:0000256" key="6">
    <source>
        <dbReference type="ARBA" id="ARBA00022679"/>
    </source>
</evidence>
<dbReference type="EMBL" id="CP001801">
    <property type="protein sequence ID" value="ACX95442.1"/>
    <property type="molecule type" value="Genomic_DNA"/>
</dbReference>
<dbReference type="InterPro" id="IPR036135">
    <property type="entry name" value="MoeA_linker/N_sf"/>
</dbReference>
<evidence type="ECO:0000256" key="8">
    <source>
        <dbReference type="ARBA" id="ARBA00022842"/>
    </source>
</evidence>
<comment type="similarity">
    <text evidence="4 11">Belongs to the MoeA family.</text>
</comment>
<dbReference type="PROSITE" id="PS01079">
    <property type="entry name" value="MOCF_BIOSYNTHESIS_2"/>
    <property type="match status" value="1"/>
</dbReference>
<evidence type="ECO:0000256" key="11">
    <source>
        <dbReference type="RuleBase" id="RU365090"/>
    </source>
</evidence>
<dbReference type="HOGENOM" id="CLU_010186_7_0_6"/>
<dbReference type="KEGG" id="hna:Hneap_0589"/>
<evidence type="ECO:0000256" key="3">
    <source>
        <dbReference type="ARBA" id="ARBA00005046"/>
    </source>
</evidence>
<organism evidence="13 14">
    <name type="scientific">Halothiobacillus neapolitanus (strain ATCC 23641 / DSM 15147 / CIP 104769 / NCIMB 8539 / c2)</name>
    <name type="common">Thiobacillus neapolitanus</name>
    <dbReference type="NCBI Taxonomy" id="555778"/>
    <lineage>
        <taxon>Bacteria</taxon>
        <taxon>Pseudomonadati</taxon>
        <taxon>Pseudomonadota</taxon>
        <taxon>Gammaproteobacteria</taxon>
        <taxon>Chromatiales</taxon>
        <taxon>Halothiobacillaceae</taxon>
        <taxon>Halothiobacillus</taxon>
    </lineage>
</organism>
<evidence type="ECO:0000256" key="2">
    <source>
        <dbReference type="ARBA" id="ARBA00002901"/>
    </source>
</evidence>
<gene>
    <name evidence="13" type="ordered locus">Hneap_0589</name>
</gene>
<evidence type="ECO:0000256" key="1">
    <source>
        <dbReference type="ARBA" id="ARBA00001946"/>
    </source>
</evidence>
<feature type="domain" description="MoaB/Mog" evidence="12">
    <location>
        <begin position="175"/>
        <end position="312"/>
    </location>
</feature>
<dbReference type="GO" id="GO:0046872">
    <property type="term" value="F:metal ion binding"/>
    <property type="evidence" value="ECO:0007669"/>
    <property type="project" value="UniProtKB-UniRule"/>
</dbReference>
<evidence type="ECO:0000256" key="9">
    <source>
        <dbReference type="ARBA" id="ARBA00023150"/>
    </source>
</evidence>
<dbReference type="Gene3D" id="2.40.340.10">
    <property type="entry name" value="MoeA, C-terminal, domain IV"/>
    <property type="match status" value="1"/>
</dbReference>
<dbReference type="OrthoDB" id="9804758at2"/>
<comment type="function">
    <text evidence="2 11">Catalyzes the insertion of molybdate into adenylated molybdopterin with the concomitant release of AMP.</text>
</comment>
<dbReference type="NCBIfam" id="NF045515">
    <property type="entry name" value="Glp_gephyrin"/>
    <property type="match status" value="1"/>
</dbReference>
<comment type="catalytic activity">
    <reaction evidence="10">
        <text>adenylyl-molybdopterin + molybdate = Mo-molybdopterin + AMP + H(+)</text>
        <dbReference type="Rhea" id="RHEA:35047"/>
        <dbReference type="ChEBI" id="CHEBI:15378"/>
        <dbReference type="ChEBI" id="CHEBI:36264"/>
        <dbReference type="ChEBI" id="CHEBI:62727"/>
        <dbReference type="ChEBI" id="CHEBI:71302"/>
        <dbReference type="ChEBI" id="CHEBI:456215"/>
        <dbReference type="EC" id="2.10.1.1"/>
    </reaction>
</comment>
<dbReference type="Gene3D" id="3.40.980.10">
    <property type="entry name" value="MoaB/Mog-like domain"/>
    <property type="match status" value="1"/>
</dbReference>
<dbReference type="SUPFAM" id="SSF63882">
    <property type="entry name" value="MoeA N-terminal region -like"/>
    <property type="match status" value="1"/>
</dbReference>
<evidence type="ECO:0000256" key="7">
    <source>
        <dbReference type="ARBA" id="ARBA00022723"/>
    </source>
</evidence>
<dbReference type="EC" id="2.10.1.1" evidence="11"/>
<dbReference type="RefSeq" id="WP_012823478.1">
    <property type="nucleotide sequence ID" value="NC_013422.1"/>
</dbReference>
<keyword evidence="6 11" id="KW-0808">Transferase</keyword>
<dbReference type="Proteomes" id="UP000009102">
    <property type="component" value="Chromosome"/>
</dbReference>